<dbReference type="EMBL" id="CP011125">
    <property type="protein sequence ID" value="AKF07384.1"/>
    <property type="molecule type" value="Genomic_DNA"/>
</dbReference>
<evidence type="ECO:0000313" key="1">
    <source>
        <dbReference type="EMBL" id="AKF07384.1"/>
    </source>
</evidence>
<proteinExistence type="predicted"/>
<keyword evidence="2" id="KW-1185">Reference proteome</keyword>
<protein>
    <recommendedName>
        <fullName evidence="3">Cytochrome P460 domain-containing protein</fullName>
    </recommendedName>
</protein>
<evidence type="ECO:0008006" key="3">
    <source>
        <dbReference type="Google" id="ProtNLM"/>
    </source>
</evidence>
<dbReference type="Proteomes" id="UP000034883">
    <property type="component" value="Chromosome"/>
</dbReference>
<dbReference type="KEGG" id="samy:DB32_004533"/>
<name>A0A0F6SFR1_9BACT</name>
<dbReference type="AlphaFoldDB" id="A0A0F6SFR1"/>
<dbReference type="PROSITE" id="PS51257">
    <property type="entry name" value="PROKAR_LIPOPROTEIN"/>
    <property type="match status" value="1"/>
</dbReference>
<organism evidence="1 2">
    <name type="scientific">Sandaracinus amylolyticus</name>
    <dbReference type="NCBI Taxonomy" id="927083"/>
    <lineage>
        <taxon>Bacteria</taxon>
        <taxon>Pseudomonadati</taxon>
        <taxon>Myxococcota</taxon>
        <taxon>Polyangia</taxon>
        <taxon>Polyangiales</taxon>
        <taxon>Sandaracinaceae</taxon>
        <taxon>Sandaracinus</taxon>
    </lineage>
</organism>
<gene>
    <name evidence="1" type="ORF">DB32_004533</name>
</gene>
<evidence type="ECO:0000313" key="2">
    <source>
        <dbReference type="Proteomes" id="UP000034883"/>
    </source>
</evidence>
<dbReference type="STRING" id="927083.DB32_004533"/>
<accession>A0A0F6SFR1</accession>
<sequence>MARPGTALFALALVACGTRASEAPREHVAADADFAHFDRWLAFDRGPDSVPPIHPGGVSTVYLSARPPQGARAFPVGTMIVRVTRGGDDARWEAHAMVKRGAAYNPTGARGWEFFELHLDLGDDGVRVPTISWRGESPPMGDGYTAPQGGALLSCNHCHSTADANDFVLGDELDLRAF</sequence>
<dbReference type="Gene3D" id="3.50.70.20">
    <property type="entry name" value="Cytochrome P460"/>
    <property type="match status" value="1"/>
</dbReference>
<dbReference type="InterPro" id="IPR038142">
    <property type="entry name" value="Cytochrome_P460_sp"/>
</dbReference>
<dbReference type="OrthoDB" id="1551213at2"/>
<dbReference type="RefSeq" id="WP_053234650.1">
    <property type="nucleotide sequence ID" value="NZ_CP011125.1"/>
</dbReference>
<reference evidence="1 2" key="1">
    <citation type="submission" date="2015-03" db="EMBL/GenBank/DDBJ databases">
        <title>Genome assembly of Sandaracinus amylolyticus DSM 53668.</title>
        <authorList>
            <person name="Sharma G."/>
            <person name="Subramanian S."/>
        </authorList>
    </citation>
    <scope>NUCLEOTIDE SEQUENCE [LARGE SCALE GENOMIC DNA]</scope>
    <source>
        <strain evidence="1 2">DSM 53668</strain>
    </source>
</reference>